<dbReference type="Gene3D" id="3.40.50.2300">
    <property type="match status" value="1"/>
</dbReference>
<evidence type="ECO:0000256" key="2">
    <source>
        <dbReference type="ARBA" id="ARBA00012438"/>
    </source>
</evidence>
<dbReference type="SUPFAM" id="SSF47384">
    <property type="entry name" value="Homodimeric domain of signal transducing histidine kinase"/>
    <property type="match status" value="1"/>
</dbReference>
<keyword evidence="4" id="KW-0808">Transferase</keyword>
<dbReference type="SUPFAM" id="SSF52172">
    <property type="entry name" value="CheY-like"/>
    <property type="match status" value="1"/>
</dbReference>
<dbReference type="GO" id="GO:0009927">
    <property type="term" value="F:histidine phosphotransfer kinase activity"/>
    <property type="evidence" value="ECO:0007669"/>
    <property type="project" value="TreeGrafter"/>
</dbReference>
<dbReference type="InterPro" id="IPR005467">
    <property type="entry name" value="His_kinase_dom"/>
</dbReference>
<dbReference type="Pfam" id="PF00072">
    <property type="entry name" value="Response_reg"/>
    <property type="match status" value="1"/>
</dbReference>
<keyword evidence="5" id="KW-0418">Kinase</keyword>
<sequence length="929" mass="99819">MYERESLCVAMPQPGMVLHAKDEGFREEVDRLFVPEENAAAARLIELKDKLRRTKTEDFWEAASEGLTALTGAQFAFISKRVLYNDDSVTIELPPMGEKGSCLMGAAFYWRNDEGKPGSLRNIKYHAYDTPCAYMKYDKVFVIGSNLKAFIPNNPNTLPITGEAYIGVPLFADGRAFAHFGVLYSAKGAADRKLSWNYVELLLHSLEDMIVDRLLEGKPFAKPQQPPQPPQPPQPVVPHDAVSASQSLKPYARSLSHELRTPMQGVVGMLDVMYATVQEAAEGLSDPRMRQILQSLRENIEVVQDSSRRAVEAADNVVHAYEMNMGMPETPRPFIENDSAAVSPTALDGSGGEEARPEIVVTGTNVPFNFRGNKRRRESETWTAGNATKIRATARVNWAGGPGANIVEEAAGGYAASDSTLRGSDDGGSGGAYIAQPFSYQGSSFSTPINPLEHPVVPGLRHCNIREVLQYVVNDSLKVGGRPESAIAHETEGGEFIEVRTRSSSGTEMLKSIEWAVDPGVPETMFIDERDLAKVISCILLNAIKFTEEGTITLTARVSPKNRYIVIAVRDTGCGIPPGFMASLFKPFAREDDSLTRQSEGLGLGLLVAKGLARKLGGELVCRASNTTGPYRGSEFELRVPVTPGDICSRPCSPFGRGSSSNRISRGLTPLRRRSEQQQGAPAGAALASASALAPASAAAAAPSSPSLAPAPTPPTPLPPPGLGSGGRRPSARNKAQIDRGLARKYPLTFLVAEDNKINRKLLVSMLRKLGYEDVREAYDGADAVRQMVENRREVAGGAGQGRARGEAPGLVDVVLMDLWMPYMDGYEAAERILSLGHEDGGDGSAGEVNGDAGDRPPPPPPPPPPSLPTPTILAVTADVTEGALEKAARVGMKGFMTKPYKLLDLEHLIVEYCTREGGACGGGRCGNG</sequence>
<keyword evidence="3 6" id="KW-0597">Phosphoprotein</keyword>
<dbReference type="CDD" id="cd17546">
    <property type="entry name" value="REC_hyHK_CKI1_RcsC-like"/>
    <property type="match status" value="1"/>
</dbReference>
<dbReference type="SMART" id="SM00387">
    <property type="entry name" value="HATPase_c"/>
    <property type="match status" value="1"/>
</dbReference>
<dbReference type="Proteomes" id="UP000799766">
    <property type="component" value="Unassembled WGS sequence"/>
</dbReference>
<feature type="region of interest" description="Disordered" evidence="7">
    <location>
        <begin position="837"/>
        <end position="871"/>
    </location>
</feature>
<dbReference type="OrthoDB" id="60033at2759"/>
<dbReference type="SMART" id="SM00448">
    <property type="entry name" value="REC"/>
    <property type="match status" value="1"/>
</dbReference>
<feature type="compositionally biased region" description="Pro residues" evidence="7">
    <location>
        <begin position="709"/>
        <end position="722"/>
    </location>
</feature>
<dbReference type="EMBL" id="MU001708">
    <property type="protein sequence ID" value="KAF2452496.1"/>
    <property type="molecule type" value="Genomic_DNA"/>
</dbReference>
<dbReference type="PANTHER" id="PTHR43047">
    <property type="entry name" value="TWO-COMPONENT HISTIDINE PROTEIN KINASE"/>
    <property type="match status" value="1"/>
</dbReference>
<dbReference type="GO" id="GO:0000155">
    <property type="term" value="F:phosphorelay sensor kinase activity"/>
    <property type="evidence" value="ECO:0007669"/>
    <property type="project" value="InterPro"/>
</dbReference>
<gene>
    <name evidence="10" type="ORF">BDY21DRAFT_405443</name>
</gene>
<dbReference type="Gene3D" id="3.30.565.10">
    <property type="entry name" value="Histidine kinase-like ATPase, C-terminal domain"/>
    <property type="match status" value="1"/>
</dbReference>
<dbReference type="GO" id="GO:0005886">
    <property type="term" value="C:plasma membrane"/>
    <property type="evidence" value="ECO:0007669"/>
    <property type="project" value="TreeGrafter"/>
</dbReference>
<proteinExistence type="predicted"/>
<protein>
    <recommendedName>
        <fullName evidence="2">histidine kinase</fullName>
        <ecNumber evidence="2">2.7.13.3</ecNumber>
    </recommendedName>
</protein>
<dbReference type="PANTHER" id="PTHR43047:SF2">
    <property type="entry name" value="HISTIDINE KINASE M7"/>
    <property type="match status" value="1"/>
</dbReference>
<dbReference type="SUPFAM" id="SSF55874">
    <property type="entry name" value="ATPase domain of HSP90 chaperone/DNA topoisomerase II/histidine kinase"/>
    <property type="match status" value="1"/>
</dbReference>
<feature type="region of interest" description="Disordered" evidence="7">
    <location>
        <begin position="219"/>
        <end position="243"/>
    </location>
</feature>
<accession>A0A6A6NLE5</accession>
<dbReference type="FunFam" id="1.10.287.130:FF:000100">
    <property type="entry name" value="Sensor histidine kinase/response regulator"/>
    <property type="match status" value="1"/>
</dbReference>
<feature type="region of interest" description="Disordered" evidence="7">
    <location>
        <begin position="702"/>
        <end position="736"/>
    </location>
</feature>
<dbReference type="InterPro" id="IPR011006">
    <property type="entry name" value="CheY-like_superfamily"/>
</dbReference>
<dbReference type="InterPro" id="IPR003594">
    <property type="entry name" value="HATPase_dom"/>
</dbReference>
<name>A0A6A6NLE5_9PEZI</name>
<feature type="compositionally biased region" description="Pro residues" evidence="7">
    <location>
        <begin position="856"/>
        <end position="869"/>
    </location>
</feature>
<evidence type="ECO:0000256" key="3">
    <source>
        <dbReference type="ARBA" id="ARBA00022553"/>
    </source>
</evidence>
<evidence type="ECO:0000256" key="7">
    <source>
        <dbReference type="SAM" id="MobiDB-lite"/>
    </source>
</evidence>
<dbReference type="CDD" id="cd00082">
    <property type="entry name" value="HisKA"/>
    <property type="match status" value="1"/>
</dbReference>
<evidence type="ECO:0000259" key="8">
    <source>
        <dbReference type="PROSITE" id="PS50109"/>
    </source>
</evidence>
<evidence type="ECO:0000256" key="5">
    <source>
        <dbReference type="ARBA" id="ARBA00022777"/>
    </source>
</evidence>
<dbReference type="InterPro" id="IPR001789">
    <property type="entry name" value="Sig_transdc_resp-reg_receiver"/>
</dbReference>
<evidence type="ECO:0000256" key="1">
    <source>
        <dbReference type="ARBA" id="ARBA00000085"/>
    </source>
</evidence>
<evidence type="ECO:0000313" key="11">
    <source>
        <dbReference type="Proteomes" id="UP000799766"/>
    </source>
</evidence>
<dbReference type="InterPro" id="IPR004358">
    <property type="entry name" value="Sig_transdc_His_kin-like_C"/>
</dbReference>
<dbReference type="EC" id="2.7.13.3" evidence="2"/>
<feature type="compositionally biased region" description="Pro residues" evidence="7">
    <location>
        <begin position="224"/>
        <end position="236"/>
    </location>
</feature>
<evidence type="ECO:0000313" key="10">
    <source>
        <dbReference type="EMBL" id="KAF2452496.1"/>
    </source>
</evidence>
<comment type="catalytic activity">
    <reaction evidence="1">
        <text>ATP + protein L-histidine = ADP + protein N-phospho-L-histidine.</text>
        <dbReference type="EC" id="2.7.13.3"/>
    </reaction>
</comment>
<dbReference type="InterPro" id="IPR036890">
    <property type="entry name" value="HATPase_C_sf"/>
</dbReference>
<dbReference type="InterPro" id="IPR003661">
    <property type="entry name" value="HisK_dim/P_dom"/>
</dbReference>
<dbReference type="Pfam" id="PF02518">
    <property type="entry name" value="HATPase_c"/>
    <property type="match status" value="1"/>
</dbReference>
<evidence type="ECO:0000256" key="4">
    <source>
        <dbReference type="ARBA" id="ARBA00022679"/>
    </source>
</evidence>
<dbReference type="AlphaFoldDB" id="A0A6A6NLE5"/>
<feature type="domain" description="Histidine kinase" evidence="8">
    <location>
        <begin position="528"/>
        <end position="644"/>
    </location>
</feature>
<feature type="modified residue" description="4-aspartylphosphate" evidence="6">
    <location>
        <position position="818"/>
    </location>
</feature>
<feature type="domain" description="Response regulatory" evidence="9">
    <location>
        <begin position="749"/>
        <end position="914"/>
    </location>
</feature>
<evidence type="ECO:0000256" key="6">
    <source>
        <dbReference type="PROSITE-ProRule" id="PRU00169"/>
    </source>
</evidence>
<dbReference type="Gene3D" id="1.10.287.130">
    <property type="match status" value="1"/>
</dbReference>
<dbReference type="InterPro" id="IPR036097">
    <property type="entry name" value="HisK_dim/P_sf"/>
</dbReference>
<keyword evidence="11" id="KW-1185">Reference proteome</keyword>
<reference evidence="10" key="1">
    <citation type="journal article" date="2020" name="Stud. Mycol.">
        <title>101 Dothideomycetes genomes: a test case for predicting lifestyles and emergence of pathogens.</title>
        <authorList>
            <person name="Haridas S."/>
            <person name="Albert R."/>
            <person name="Binder M."/>
            <person name="Bloem J."/>
            <person name="Labutti K."/>
            <person name="Salamov A."/>
            <person name="Andreopoulos B."/>
            <person name="Baker S."/>
            <person name="Barry K."/>
            <person name="Bills G."/>
            <person name="Bluhm B."/>
            <person name="Cannon C."/>
            <person name="Castanera R."/>
            <person name="Culley D."/>
            <person name="Daum C."/>
            <person name="Ezra D."/>
            <person name="Gonzalez J."/>
            <person name="Henrissat B."/>
            <person name="Kuo A."/>
            <person name="Liang C."/>
            <person name="Lipzen A."/>
            <person name="Lutzoni F."/>
            <person name="Magnuson J."/>
            <person name="Mondo S."/>
            <person name="Nolan M."/>
            <person name="Ohm R."/>
            <person name="Pangilinan J."/>
            <person name="Park H.-J."/>
            <person name="Ramirez L."/>
            <person name="Alfaro M."/>
            <person name="Sun H."/>
            <person name="Tritt A."/>
            <person name="Yoshinaga Y."/>
            <person name="Zwiers L.-H."/>
            <person name="Turgeon B."/>
            <person name="Goodwin S."/>
            <person name="Spatafora J."/>
            <person name="Crous P."/>
            <person name="Grigoriev I."/>
        </authorList>
    </citation>
    <scope>NUCLEOTIDE SEQUENCE</scope>
    <source>
        <strain evidence="10">ATCC 16933</strain>
    </source>
</reference>
<dbReference type="PROSITE" id="PS50110">
    <property type="entry name" value="RESPONSE_REGULATORY"/>
    <property type="match status" value="1"/>
</dbReference>
<dbReference type="PRINTS" id="PR00344">
    <property type="entry name" value="BCTRLSENSOR"/>
</dbReference>
<evidence type="ECO:0000259" key="9">
    <source>
        <dbReference type="PROSITE" id="PS50110"/>
    </source>
</evidence>
<dbReference type="PROSITE" id="PS50109">
    <property type="entry name" value="HIS_KIN"/>
    <property type="match status" value="1"/>
</dbReference>
<organism evidence="10 11">
    <name type="scientific">Lineolata rhizophorae</name>
    <dbReference type="NCBI Taxonomy" id="578093"/>
    <lineage>
        <taxon>Eukaryota</taxon>
        <taxon>Fungi</taxon>
        <taxon>Dikarya</taxon>
        <taxon>Ascomycota</taxon>
        <taxon>Pezizomycotina</taxon>
        <taxon>Dothideomycetes</taxon>
        <taxon>Dothideomycetes incertae sedis</taxon>
        <taxon>Lineolatales</taxon>
        <taxon>Lineolataceae</taxon>
        <taxon>Lineolata</taxon>
    </lineage>
</organism>